<evidence type="ECO:0008006" key="3">
    <source>
        <dbReference type="Google" id="ProtNLM"/>
    </source>
</evidence>
<evidence type="ECO:0000313" key="1">
    <source>
        <dbReference type="EMBL" id="CAL1678853.1"/>
    </source>
</evidence>
<dbReference type="Proteomes" id="UP001497644">
    <property type="component" value="Chromosome 15"/>
</dbReference>
<dbReference type="AlphaFoldDB" id="A0AAV2NFD1"/>
<dbReference type="InterPro" id="IPR043502">
    <property type="entry name" value="DNA/RNA_pol_sf"/>
</dbReference>
<dbReference type="GO" id="GO:0071897">
    <property type="term" value="P:DNA biosynthetic process"/>
    <property type="evidence" value="ECO:0007669"/>
    <property type="project" value="UniProtKB-ARBA"/>
</dbReference>
<sequence length="185" mass="21381">MRCLRELAHQGKTVTPKSAEVLEDDFYMDDLLTGTDTKSESIRLQKELSELLMSAQFPLRKWRTNDRAILNHLTESGKTEDLLILDKQESVKTLGLLWNSNEDVLQYEIKQPNSSKVTKRRILSTIAQIYDPLGLIGPVVMTCKQIMQELWKLSTGWDEEVSADLKSKWVVFCKSWNHLQFLKIP</sequence>
<gene>
    <name evidence="1" type="ORF">LPLAT_LOCUS4637</name>
</gene>
<dbReference type="Pfam" id="PF05380">
    <property type="entry name" value="Peptidase_A17"/>
    <property type="match status" value="1"/>
</dbReference>
<accession>A0AAV2NFD1</accession>
<proteinExistence type="predicted"/>
<evidence type="ECO:0000313" key="2">
    <source>
        <dbReference type="Proteomes" id="UP001497644"/>
    </source>
</evidence>
<name>A0AAV2NFD1_9HYME</name>
<dbReference type="InterPro" id="IPR008042">
    <property type="entry name" value="Retrotrans_Pao"/>
</dbReference>
<dbReference type="SUPFAM" id="SSF56672">
    <property type="entry name" value="DNA/RNA polymerases"/>
    <property type="match status" value="1"/>
</dbReference>
<reference evidence="1" key="1">
    <citation type="submission" date="2024-04" db="EMBL/GenBank/DDBJ databases">
        <authorList>
            <consortium name="Molecular Ecology Group"/>
        </authorList>
    </citation>
    <scope>NUCLEOTIDE SEQUENCE</scope>
</reference>
<dbReference type="EMBL" id="OZ034838">
    <property type="protein sequence ID" value="CAL1678853.1"/>
    <property type="molecule type" value="Genomic_DNA"/>
</dbReference>
<dbReference type="PANTHER" id="PTHR47331">
    <property type="entry name" value="PHD-TYPE DOMAIN-CONTAINING PROTEIN"/>
    <property type="match status" value="1"/>
</dbReference>
<organism evidence="1 2">
    <name type="scientific">Lasius platythorax</name>
    <dbReference type="NCBI Taxonomy" id="488582"/>
    <lineage>
        <taxon>Eukaryota</taxon>
        <taxon>Metazoa</taxon>
        <taxon>Ecdysozoa</taxon>
        <taxon>Arthropoda</taxon>
        <taxon>Hexapoda</taxon>
        <taxon>Insecta</taxon>
        <taxon>Pterygota</taxon>
        <taxon>Neoptera</taxon>
        <taxon>Endopterygota</taxon>
        <taxon>Hymenoptera</taxon>
        <taxon>Apocrita</taxon>
        <taxon>Aculeata</taxon>
        <taxon>Formicoidea</taxon>
        <taxon>Formicidae</taxon>
        <taxon>Formicinae</taxon>
        <taxon>Lasius</taxon>
        <taxon>Lasius</taxon>
    </lineage>
</organism>
<keyword evidence="2" id="KW-1185">Reference proteome</keyword>
<protein>
    <recommendedName>
        <fullName evidence="3">Gag-pol polyprotein</fullName>
    </recommendedName>
</protein>